<dbReference type="InterPro" id="IPR051618">
    <property type="entry name" value="Actin-binding_LIM"/>
</dbReference>
<proteinExistence type="predicted"/>
<dbReference type="AlphaFoldDB" id="A0AAD9J8K6"/>
<dbReference type="GO" id="GO:0030032">
    <property type="term" value="P:lamellipodium assembly"/>
    <property type="evidence" value="ECO:0007669"/>
    <property type="project" value="TreeGrafter"/>
</dbReference>
<name>A0AAD9J8K6_9ANNE</name>
<accession>A0AAD9J8K6</accession>
<dbReference type="PANTHER" id="PTHR24213">
    <property type="entry name" value="ACTIN-BINDING LIM PROTEIN"/>
    <property type="match status" value="1"/>
</dbReference>
<gene>
    <name evidence="3" type="ORF">LSH36_496g02039</name>
</gene>
<feature type="transmembrane region" description="Helical" evidence="2">
    <location>
        <begin position="7"/>
        <end position="26"/>
    </location>
</feature>
<feature type="region of interest" description="Disordered" evidence="1">
    <location>
        <begin position="81"/>
        <end position="161"/>
    </location>
</feature>
<dbReference type="GO" id="GO:0015629">
    <property type="term" value="C:actin cytoskeleton"/>
    <property type="evidence" value="ECO:0007669"/>
    <property type="project" value="TreeGrafter"/>
</dbReference>
<organism evidence="3 4">
    <name type="scientific">Paralvinella palmiformis</name>
    <dbReference type="NCBI Taxonomy" id="53620"/>
    <lineage>
        <taxon>Eukaryota</taxon>
        <taxon>Metazoa</taxon>
        <taxon>Spiralia</taxon>
        <taxon>Lophotrochozoa</taxon>
        <taxon>Annelida</taxon>
        <taxon>Polychaeta</taxon>
        <taxon>Sedentaria</taxon>
        <taxon>Canalipalpata</taxon>
        <taxon>Terebellida</taxon>
        <taxon>Terebelliformia</taxon>
        <taxon>Alvinellidae</taxon>
        <taxon>Paralvinella</taxon>
    </lineage>
</organism>
<protein>
    <submittedName>
        <fullName evidence="3">Uncharacterized protein</fullName>
    </submittedName>
</protein>
<feature type="region of interest" description="Disordered" evidence="1">
    <location>
        <begin position="190"/>
        <end position="226"/>
    </location>
</feature>
<dbReference type="EMBL" id="JAODUP010000496">
    <property type="protein sequence ID" value="KAK2148473.1"/>
    <property type="molecule type" value="Genomic_DNA"/>
</dbReference>
<feature type="compositionally biased region" description="Basic and acidic residues" evidence="1">
    <location>
        <begin position="88"/>
        <end position="105"/>
    </location>
</feature>
<keyword evidence="2" id="KW-0812">Transmembrane</keyword>
<feature type="compositionally biased region" description="Acidic residues" evidence="1">
    <location>
        <begin position="140"/>
        <end position="155"/>
    </location>
</feature>
<feature type="compositionally biased region" description="Low complexity" evidence="1">
    <location>
        <begin position="130"/>
        <end position="139"/>
    </location>
</feature>
<feature type="region of interest" description="Disordered" evidence="1">
    <location>
        <begin position="326"/>
        <end position="345"/>
    </location>
</feature>
<evidence type="ECO:0000313" key="4">
    <source>
        <dbReference type="Proteomes" id="UP001208570"/>
    </source>
</evidence>
<comment type="caution">
    <text evidence="3">The sequence shown here is derived from an EMBL/GenBank/DDBJ whole genome shotgun (WGS) entry which is preliminary data.</text>
</comment>
<reference evidence="3" key="1">
    <citation type="journal article" date="2023" name="Mol. Biol. Evol.">
        <title>Third-Generation Sequencing Reveals the Adaptive Role of the Epigenome in Three Deep-Sea Polychaetes.</title>
        <authorList>
            <person name="Perez M."/>
            <person name="Aroh O."/>
            <person name="Sun Y."/>
            <person name="Lan Y."/>
            <person name="Juniper S.K."/>
            <person name="Young C.R."/>
            <person name="Angers B."/>
            <person name="Qian P.Y."/>
        </authorList>
    </citation>
    <scope>NUCLEOTIDE SEQUENCE</scope>
    <source>
        <strain evidence="3">P08H-3</strain>
    </source>
</reference>
<dbReference type="Proteomes" id="UP001208570">
    <property type="component" value="Unassembled WGS sequence"/>
</dbReference>
<evidence type="ECO:0000256" key="2">
    <source>
        <dbReference type="SAM" id="Phobius"/>
    </source>
</evidence>
<keyword evidence="2" id="KW-0472">Membrane</keyword>
<evidence type="ECO:0000313" key="3">
    <source>
        <dbReference type="EMBL" id="KAK2148473.1"/>
    </source>
</evidence>
<keyword evidence="2" id="KW-1133">Transmembrane helix</keyword>
<dbReference type="GO" id="GO:0051015">
    <property type="term" value="F:actin filament binding"/>
    <property type="evidence" value="ECO:0007669"/>
    <property type="project" value="TreeGrafter"/>
</dbReference>
<sequence>MLSDRRYMIVFHNLLFLIFVFILSPYPNIICVCRHAEQTRVLELLTFGKLITPVYTCPVGDTKLVIKKKEPIPMIDSKEPIQLSKFPDAQKPDEGRTSAIEREDWPAPPAPAAAFPELLREKKKGRSGRRSTTTSGAETTDTEIETEISEWEDEPDSRPVDPKIQREIDYLLKHGGTGAARAFLRELERKGAESPTLDPVSASRTPSADHEPHYKLRYPNPVFASPSRDTEFRPRLYSLDDHLVGRKYRSTTQTVGNFPVPRPGYGLAPPSSTHSTADSREAGYFSDTGFVRHTLRRERMFDRDGDTTDGEMTDKETLERRSFYSSQSSFEEYDPTTGLRRSKLRSSTVSSEGLSTPYLGYKRIGTSLLKAEAPPQVCNTHTHTHTACLFQRSLSLV</sequence>
<keyword evidence="4" id="KW-1185">Reference proteome</keyword>
<dbReference type="PANTHER" id="PTHR24213:SF9">
    <property type="entry name" value="UNCOORDINATED 115A, ISOFORM B-RELATED"/>
    <property type="match status" value="1"/>
</dbReference>
<evidence type="ECO:0000256" key="1">
    <source>
        <dbReference type="SAM" id="MobiDB-lite"/>
    </source>
</evidence>